<protein>
    <submittedName>
        <fullName evidence="2">Uncharacterized protein</fullName>
    </submittedName>
</protein>
<keyword evidence="1" id="KW-0472">Membrane</keyword>
<dbReference type="Pfam" id="PF00209">
    <property type="entry name" value="SNF"/>
    <property type="match status" value="1"/>
</dbReference>
<proteinExistence type="predicted"/>
<dbReference type="GO" id="GO:0005886">
    <property type="term" value="C:plasma membrane"/>
    <property type="evidence" value="ECO:0007669"/>
    <property type="project" value="TreeGrafter"/>
</dbReference>
<feature type="transmembrane region" description="Helical" evidence="1">
    <location>
        <begin position="39"/>
        <end position="57"/>
    </location>
</feature>
<organism evidence="2 3">
    <name type="scientific">Rhipicephalus microplus</name>
    <name type="common">Cattle tick</name>
    <name type="synonym">Boophilus microplus</name>
    <dbReference type="NCBI Taxonomy" id="6941"/>
    <lineage>
        <taxon>Eukaryota</taxon>
        <taxon>Metazoa</taxon>
        <taxon>Ecdysozoa</taxon>
        <taxon>Arthropoda</taxon>
        <taxon>Chelicerata</taxon>
        <taxon>Arachnida</taxon>
        <taxon>Acari</taxon>
        <taxon>Parasitiformes</taxon>
        <taxon>Ixodida</taxon>
        <taxon>Ixodoidea</taxon>
        <taxon>Ixodidae</taxon>
        <taxon>Rhipicephalinae</taxon>
        <taxon>Rhipicephalus</taxon>
        <taxon>Boophilus</taxon>
    </lineage>
</organism>
<evidence type="ECO:0000313" key="3">
    <source>
        <dbReference type="Proteomes" id="UP000821866"/>
    </source>
</evidence>
<gene>
    <name evidence="2" type="ORF">HPB51_020843</name>
</gene>
<sequence>MVPGDLSNDYVPVQFCTLEGFITAVVDEWPRLLRPHKEIFIAIVCFVSYLIGLSFVTQTKSKVMYHFKQLCNCR</sequence>
<reference evidence="2" key="1">
    <citation type="journal article" date="2020" name="Cell">
        <title>Large-Scale Comparative Analyses of Tick Genomes Elucidate Their Genetic Diversity and Vector Capacities.</title>
        <authorList>
            <consortium name="Tick Genome and Microbiome Consortium (TIGMIC)"/>
            <person name="Jia N."/>
            <person name="Wang J."/>
            <person name="Shi W."/>
            <person name="Du L."/>
            <person name="Sun Y."/>
            <person name="Zhan W."/>
            <person name="Jiang J.F."/>
            <person name="Wang Q."/>
            <person name="Zhang B."/>
            <person name="Ji P."/>
            <person name="Bell-Sakyi L."/>
            <person name="Cui X.M."/>
            <person name="Yuan T.T."/>
            <person name="Jiang B.G."/>
            <person name="Yang W.F."/>
            <person name="Lam T.T."/>
            <person name="Chang Q.C."/>
            <person name="Ding S.J."/>
            <person name="Wang X.J."/>
            <person name="Zhu J.G."/>
            <person name="Ruan X.D."/>
            <person name="Zhao L."/>
            <person name="Wei J.T."/>
            <person name="Ye R.Z."/>
            <person name="Que T.C."/>
            <person name="Du C.H."/>
            <person name="Zhou Y.H."/>
            <person name="Cheng J.X."/>
            <person name="Dai P.F."/>
            <person name="Guo W.B."/>
            <person name="Han X.H."/>
            <person name="Huang E.J."/>
            <person name="Li L.F."/>
            <person name="Wei W."/>
            <person name="Gao Y.C."/>
            <person name="Liu J.Z."/>
            <person name="Shao H.Z."/>
            <person name="Wang X."/>
            <person name="Wang C.C."/>
            <person name="Yang T.C."/>
            <person name="Huo Q.B."/>
            <person name="Li W."/>
            <person name="Chen H.Y."/>
            <person name="Chen S.E."/>
            <person name="Zhou L.G."/>
            <person name="Ni X.B."/>
            <person name="Tian J.H."/>
            <person name="Sheng Y."/>
            <person name="Liu T."/>
            <person name="Pan Y.S."/>
            <person name="Xia L.Y."/>
            <person name="Li J."/>
            <person name="Zhao F."/>
            <person name="Cao W.C."/>
        </authorList>
    </citation>
    <scope>NUCLEOTIDE SEQUENCE</scope>
    <source>
        <strain evidence="2">Rmic-2018</strain>
    </source>
</reference>
<name>A0A9J6EBU2_RHIMP</name>
<dbReference type="GO" id="GO:0005332">
    <property type="term" value="F:gamma-aminobutyric acid:sodium:chloride symporter activity"/>
    <property type="evidence" value="ECO:0007669"/>
    <property type="project" value="TreeGrafter"/>
</dbReference>
<dbReference type="AlphaFoldDB" id="A0A9J6EBU2"/>
<dbReference type="GO" id="GO:0043005">
    <property type="term" value="C:neuron projection"/>
    <property type="evidence" value="ECO:0007669"/>
    <property type="project" value="TreeGrafter"/>
</dbReference>
<comment type="caution">
    <text evidence="2">The sequence shown here is derived from an EMBL/GenBank/DDBJ whole genome shotgun (WGS) entry which is preliminary data.</text>
</comment>
<accession>A0A9J6EBU2</accession>
<keyword evidence="3" id="KW-1185">Reference proteome</keyword>
<evidence type="ECO:0000256" key="1">
    <source>
        <dbReference type="SAM" id="Phobius"/>
    </source>
</evidence>
<keyword evidence="1" id="KW-1133">Transmembrane helix</keyword>
<dbReference type="Proteomes" id="UP000821866">
    <property type="component" value="Chromosome 3"/>
</dbReference>
<dbReference type="EMBL" id="JABSTU010000005">
    <property type="protein sequence ID" value="KAH8031772.1"/>
    <property type="molecule type" value="Genomic_DNA"/>
</dbReference>
<dbReference type="InterPro" id="IPR000175">
    <property type="entry name" value="Na/ntran_symport"/>
</dbReference>
<dbReference type="PANTHER" id="PTHR11616">
    <property type="entry name" value="SODIUM/CHLORIDE DEPENDENT TRANSPORTER"/>
    <property type="match status" value="1"/>
</dbReference>
<reference evidence="2" key="2">
    <citation type="submission" date="2021-09" db="EMBL/GenBank/DDBJ databases">
        <authorList>
            <person name="Jia N."/>
            <person name="Wang J."/>
            <person name="Shi W."/>
            <person name="Du L."/>
            <person name="Sun Y."/>
            <person name="Zhan W."/>
            <person name="Jiang J."/>
            <person name="Wang Q."/>
            <person name="Zhang B."/>
            <person name="Ji P."/>
            <person name="Sakyi L.B."/>
            <person name="Cui X."/>
            <person name="Yuan T."/>
            <person name="Jiang B."/>
            <person name="Yang W."/>
            <person name="Lam T.T.-Y."/>
            <person name="Chang Q."/>
            <person name="Ding S."/>
            <person name="Wang X."/>
            <person name="Zhu J."/>
            <person name="Ruan X."/>
            <person name="Zhao L."/>
            <person name="Wei J."/>
            <person name="Que T."/>
            <person name="Du C."/>
            <person name="Cheng J."/>
            <person name="Dai P."/>
            <person name="Han X."/>
            <person name="Huang E."/>
            <person name="Gao Y."/>
            <person name="Liu J."/>
            <person name="Shao H."/>
            <person name="Ye R."/>
            <person name="Li L."/>
            <person name="Wei W."/>
            <person name="Wang X."/>
            <person name="Wang C."/>
            <person name="Huo Q."/>
            <person name="Li W."/>
            <person name="Guo W."/>
            <person name="Chen H."/>
            <person name="Chen S."/>
            <person name="Zhou L."/>
            <person name="Zhou L."/>
            <person name="Ni X."/>
            <person name="Tian J."/>
            <person name="Zhou Y."/>
            <person name="Sheng Y."/>
            <person name="Liu T."/>
            <person name="Pan Y."/>
            <person name="Xia L."/>
            <person name="Li J."/>
            <person name="Zhao F."/>
            <person name="Cao W."/>
        </authorList>
    </citation>
    <scope>NUCLEOTIDE SEQUENCE</scope>
    <source>
        <strain evidence="2">Rmic-2018</strain>
        <tissue evidence="2">Larvae</tissue>
    </source>
</reference>
<keyword evidence="1" id="KW-0812">Transmembrane</keyword>
<evidence type="ECO:0000313" key="2">
    <source>
        <dbReference type="EMBL" id="KAH8031772.1"/>
    </source>
</evidence>
<dbReference type="PANTHER" id="PTHR11616:SF265">
    <property type="entry name" value="TRANSPORTER"/>
    <property type="match status" value="1"/>
</dbReference>